<feature type="compositionally biased region" description="Pro residues" evidence="1">
    <location>
        <begin position="99"/>
        <end position="134"/>
    </location>
</feature>
<feature type="domain" description="WH2" evidence="2">
    <location>
        <begin position="3"/>
        <end position="20"/>
    </location>
</feature>
<feature type="region of interest" description="Disordered" evidence="1">
    <location>
        <begin position="202"/>
        <end position="295"/>
    </location>
</feature>
<feature type="domain" description="WH2" evidence="2">
    <location>
        <begin position="164"/>
        <end position="181"/>
    </location>
</feature>
<dbReference type="Pfam" id="PF02205">
    <property type="entry name" value="WH2"/>
    <property type="match status" value="2"/>
</dbReference>
<dbReference type="AlphaFoldDB" id="A0A7I4Y7B4"/>
<dbReference type="Proteomes" id="UP000025227">
    <property type="component" value="Unplaced"/>
</dbReference>
<organism evidence="3 4">
    <name type="scientific">Haemonchus contortus</name>
    <name type="common">Barber pole worm</name>
    <dbReference type="NCBI Taxonomy" id="6289"/>
    <lineage>
        <taxon>Eukaryota</taxon>
        <taxon>Metazoa</taxon>
        <taxon>Ecdysozoa</taxon>
        <taxon>Nematoda</taxon>
        <taxon>Chromadorea</taxon>
        <taxon>Rhabditida</taxon>
        <taxon>Rhabditina</taxon>
        <taxon>Rhabditomorpha</taxon>
        <taxon>Strongyloidea</taxon>
        <taxon>Trichostrongylidae</taxon>
        <taxon>Haemonchus</taxon>
    </lineage>
</organism>
<feature type="compositionally biased region" description="Polar residues" evidence="1">
    <location>
        <begin position="389"/>
        <end position="398"/>
    </location>
</feature>
<feature type="compositionally biased region" description="Basic and acidic residues" evidence="1">
    <location>
        <begin position="431"/>
        <end position="440"/>
    </location>
</feature>
<proteinExistence type="predicted"/>
<feature type="compositionally biased region" description="Low complexity" evidence="1">
    <location>
        <begin position="482"/>
        <end position="515"/>
    </location>
</feature>
<accession>A0A7I4Y7B4</accession>
<dbReference type="OMA" id="KEKSPPC"/>
<evidence type="ECO:0000256" key="1">
    <source>
        <dbReference type="SAM" id="MobiDB-lite"/>
    </source>
</evidence>
<keyword evidence="3" id="KW-1185">Reference proteome</keyword>
<dbReference type="SMART" id="SM00246">
    <property type="entry name" value="WH2"/>
    <property type="match status" value="2"/>
</dbReference>
<evidence type="ECO:0000313" key="3">
    <source>
        <dbReference type="Proteomes" id="UP000025227"/>
    </source>
</evidence>
<dbReference type="GO" id="GO:0003779">
    <property type="term" value="F:actin binding"/>
    <property type="evidence" value="ECO:0007669"/>
    <property type="project" value="InterPro"/>
</dbReference>
<dbReference type="OrthoDB" id="5877983at2759"/>
<reference evidence="4" key="1">
    <citation type="submission" date="2020-12" db="UniProtKB">
        <authorList>
            <consortium name="WormBaseParasite"/>
        </authorList>
    </citation>
    <scope>IDENTIFICATION</scope>
    <source>
        <strain evidence="4">MHco3</strain>
    </source>
</reference>
<evidence type="ECO:0000313" key="4">
    <source>
        <dbReference type="WBParaSite" id="HCON_00058190-00001"/>
    </source>
</evidence>
<dbReference type="PROSITE" id="PS51082">
    <property type="entry name" value="WH2"/>
    <property type="match status" value="2"/>
</dbReference>
<feature type="compositionally biased region" description="Basic and acidic residues" evidence="1">
    <location>
        <begin position="214"/>
        <end position="224"/>
    </location>
</feature>
<name>A0A7I4Y7B4_HAECO</name>
<feature type="region of interest" description="Disordered" evidence="1">
    <location>
        <begin position="313"/>
        <end position="570"/>
    </location>
</feature>
<dbReference type="WBParaSite" id="HCON_00058190-00001">
    <property type="protein sequence ID" value="HCON_00058190-00001"/>
    <property type="gene ID" value="HCON_00058190"/>
</dbReference>
<evidence type="ECO:0000259" key="2">
    <source>
        <dbReference type="PROSITE" id="PS51082"/>
    </source>
</evidence>
<feature type="region of interest" description="Disordered" evidence="1">
    <location>
        <begin position="34"/>
        <end position="162"/>
    </location>
</feature>
<feature type="compositionally biased region" description="Polar residues" evidence="1">
    <location>
        <begin position="313"/>
        <end position="322"/>
    </location>
</feature>
<dbReference type="InterPro" id="IPR003124">
    <property type="entry name" value="WH2_dom"/>
</dbReference>
<sequence length="639" mass="68019">MYAGNPILDEIKQGFKLRPTKTVDKSKPVIVAEIDDADSIAPTKRAPAPPAPSLQVDTVSSEPTGGVKTPRASPSPRSSPKPGPSIATSSSSAPLPGGGGPPPPPPPPPGAGFMPPPPPPPPGAPPPPPPPGAPAPTSTPASQKSRKSPSPFPQLGGKSPAEIDLGELLHSIQGGVRLRKTVTNDKSGLIVDESLKQKSVQLIEPAPSTAFIPPKKDPPRRDFQRPVSPRNASYLQADLSDDERFLTPTGRGSEYGTPEPDSPRLARKSPAREEKKPDVAFSEKSLKVTKEELEQEIPTGTAAARIAKFMQSTGASDASNGGATVPRNFRPSPVRFPITKEVNNNAGGVNKPKAPSKWAPVETGGLRQPTRVNVPLDRNERAHSEVRSRSYTNLNLQEPSIERARTQSPQPREPPKPVEAPPPTSRAARKSVGEEKRVRADNPPPLPKTQPPSINEIPPSPKTSITTPYTFNKVNIPETFRPKSPASSGRASPSPSQSSASIPSPSSVSPGSTSPETPRKRSTNPAFDKAKEKFSGCLETPSASSRTTLTKGRSASPIGSNETSKNTSDVKKQRVINVPISAPWYHRSLSSSEASETAHARRVVIGMDSFSTLDPDTFRRNYRFNIDLSSDSPLSIVNR</sequence>
<feature type="compositionally biased region" description="Polar residues" evidence="1">
    <location>
        <begin position="541"/>
        <end position="567"/>
    </location>
</feature>
<feature type="compositionally biased region" description="Basic and acidic residues" evidence="1">
    <location>
        <begin position="377"/>
        <end position="388"/>
    </location>
</feature>
<protein>
    <submittedName>
        <fullName evidence="4">WH2 domain-containing protein</fullName>
    </submittedName>
</protein>